<reference evidence="6 7" key="3">
    <citation type="submission" date="2019-11" db="EMBL/GenBank/DDBJ databases">
        <title>A de novo genome assembly of a pear dwarfing rootstock.</title>
        <authorList>
            <person name="Wang F."/>
            <person name="Wang J."/>
            <person name="Li S."/>
            <person name="Zhang Y."/>
            <person name="Fang M."/>
            <person name="Ma L."/>
            <person name="Zhao Y."/>
            <person name="Jiang S."/>
        </authorList>
    </citation>
    <scope>NUCLEOTIDE SEQUENCE [LARGE SCALE GENOMIC DNA]</scope>
    <source>
        <strain evidence="6">S2</strain>
        <tissue evidence="6">Leaf</tissue>
    </source>
</reference>
<keyword evidence="3" id="KW-0804">Transcription</keyword>
<sequence>MRNFSSCCIKQEFLKKWIKGLQVCNSSTTCSKNKMTNLDRKKAIKLSADIAMASTRNGTTRWSNAVIANATHSNGDNNRIFFERILGGGDGGGRHCPEHCGRTKASRSVSSVMHKKILKKSRRVCSRTVLGRKHNLAKTHSIAKKLVRKKTQVLKSLVPGGESMDELSLVVETLDYIVSLRTQVEVMRCLATTAELINGT</sequence>
<keyword evidence="7" id="KW-1185">Reference proteome</keyword>
<dbReference type="CDD" id="cd11444">
    <property type="entry name" value="bHLH_AtIBH1_like"/>
    <property type="match status" value="1"/>
</dbReference>
<evidence type="ECO:0000256" key="4">
    <source>
        <dbReference type="ARBA" id="ARBA00023242"/>
    </source>
</evidence>
<dbReference type="Pfam" id="PF26576">
    <property type="entry name" value="IBH1_N"/>
    <property type="match status" value="1"/>
</dbReference>
<reference evidence="7" key="2">
    <citation type="submission" date="2019-10" db="EMBL/GenBank/DDBJ databases">
        <title>A de novo genome assembly of a pear dwarfing rootstock.</title>
        <authorList>
            <person name="Wang F."/>
            <person name="Wang J."/>
            <person name="Li S."/>
            <person name="Zhang Y."/>
            <person name="Fang M."/>
            <person name="Ma L."/>
            <person name="Zhao Y."/>
            <person name="Jiang S."/>
        </authorList>
    </citation>
    <scope>NUCLEOTIDE SEQUENCE [LARGE SCALE GENOMIC DNA]</scope>
</reference>
<dbReference type="PANTHER" id="PTHR33124">
    <property type="entry name" value="TRANSCRIPTION FACTOR IBH1-LIKE 1"/>
    <property type="match status" value="1"/>
</dbReference>
<dbReference type="InterPro" id="IPR044660">
    <property type="entry name" value="IBH1-like"/>
</dbReference>
<comment type="subcellular location">
    <subcellularLocation>
        <location evidence="1">Nucleus</location>
    </subcellularLocation>
</comment>
<evidence type="ECO:0000256" key="2">
    <source>
        <dbReference type="ARBA" id="ARBA00023015"/>
    </source>
</evidence>
<reference evidence="6 7" key="1">
    <citation type="submission" date="2019-09" db="EMBL/GenBank/DDBJ databases">
        <authorList>
            <person name="Ou C."/>
        </authorList>
    </citation>
    <scope>NUCLEOTIDE SEQUENCE [LARGE SCALE GENOMIC DNA]</scope>
    <source>
        <strain evidence="6">S2</strain>
        <tissue evidence="6">Leaf</tissue>
    </source>
</reference>
<dbReference type="AlphaFoldDB" id="A0A5N5HDP0"/>
<keyword evidence="4" id="KW-0539">Nucleus</keyword>
<dbReference type="InterPro" id="IPR059002">
    <property type="entry name" value="IBH1_N"/>
</dbReference>
<evidence type="ECO:0000256" key="3">
    <source>
        <dbReference type="ARBA" id="ARBA00023163"/>
    </source>
</evidence>
<dbReference type="InterPro" id="IPR044549">
    <property type="entry name" value="bHLH_AtIBH1-like"/>
</dbReference>
<feature type="domain" description="IBH1-like N-terminal" evidence="5">
    <location>
        <begin position="9"/>
        <end position="72"/>
    </location>
</feature>
<accession>A0A5N5HDP0</accession>
<dbReference type="Proteomes" id="UP000327157">
    <property type="component" value="Chromosome 16"/>
</dbReference>
<dbReference type="EMBL" id="SMOL01000160">
    <property type="protein sequence ID" value="KAB2625985.1"/>
    <property type="molecule type" value="Genomic_DNA"/>
</dbReference>
<dbReference type="PANTHER" id="PTHR33124:SF5">
    <property type="entry name" value="TRANSCRIPTION FACTOR IBH1-LIKE 1"/>
    <property type="match status" value="1"/>
</dbReference>
<evidence type="ECO:0000313" key="6">
    <source>
        <dbReference type="EMBL" id="KAB2625985.1"/>
    </source>
</evidence>
<proteinExistence type="predicted"/>
<dbReference type="GO" id="GO:0006355">
    <property type="term" value="P:regulation of DNA-templated transcription"/>
    <property type="evidence" value="ECO:0007669"/>
    <property type="project" value="InterPro"/>
</dbReference>
<dbReference type="OrthoDB" id="1922093at2759"/>
<keyword evidence="2" id="KW-0805">Transcription regulation</keyword>
<dbReference type="GO" id="GO:0005634">
    <property type="term" value="C:nucleus"/>
    <property type="evidence" value="ECO:0007669"/>
    <property type="project" value="UniProtKB-SubCell"/>
</dbReference>
<comment type="caution">
    <text evidence="6">The sequence shown here is derived from an EMBL/GenBank/DDBJ whole genome shotgun (WGS) entry which is preliminary data.</text>
</comment>
<protein>
    <recommendedName>
        <fullName evidence="5">IBH1-like N-terminal domain-containing protein</fullName>
    </recommendedName>
</protein>
<name>A0A5N5HDP0_9ROSA</name>
<evidence type="ECO:0000256" key="1">
    <source>
        <dbReference type="ARBA" id="ARBA00004123"/>
    </source>
</evidence>
<evidence type="ECO:0000259" key="5">
    <source>
        <dbReference type="Pfam" id="PF26576"/>
    </source>
</evidence>
<evidence type="ECO:0000313" key="7">
    <source>
        <dbReference type="Proteomes" id="UP000327157"/>
    </source>
</evidence>
<organism evidence="6 7">
    <name type="scientific">Pyrus ussuriensis x Pyrus communis</name>
    <dbReference type="NCBI Taxonomy" id="2448454"/>
    <lineage>
        <taxon>Eukaryota</taxon>
        <taxon>Viridiplantae</taxon>
        <taxon>Streptophyta</taxon>
        <taxon>Embryophyta</taxon>
        <taxon>Tracheophyta</taxon>
        <taxon>Spermatophyta</taxon>
        <taxon>Magnoliopsida</taxon>
        <taxon>eudicotyledons</taxon>
        <taxon>Gunneridae</taxon>
        <taxon>Pentapetalae</taxon>
        <taxon>rosids</taxon>
        <taxon>fabids</taxon>
        <taxon>Rosales</taxon>
        <taxon>Rosaceae</taxon>
        <taxon>Amygdaloideae</taxon>
        <taxon>Maleae</taxon>
        <taxon>Pyrus</taxon>
    </lineage>
</organism>
<gene>
    <name evidence="6" type="ORF">D8674_017645</name>
</gene>